<dbReference type="InterPro" id="IPR020904">
    <property type="entry name" value="Sc_DH/Rdtase_CS"/>
</dbReference>
<dbReference type="AlphaFoldDB" id="G8RX57"/>
<dbReference type="PATRIC" id="fig|710685.3.peg.1303"/>
<feature type="domain" description="Ketoreductase" evidence="5">
    <location>
        <begin position="8"/>
        <end position="192"/>
    </location>
</feature>
<dbReference type="OrthoDB" id="9775296at2"/>
<dbReference type="PANTHER" id="PTHR43391">
    <property type="entry name" value="RETINOL DEHYDROGENASE-RELATED"/>
    <property type="match status" value="1"/>
</dbReference>
<dbReference type="InterPro" id="IPR036291">
    <property type="entry name" value="NAD(P)-bd_dom_sf"/>
</dbReference>
<dbReference type="SUPFAM" id="SSF51735">
    <property type="entry name" value="NAD(P)-binding Rossmann-fold domains"/>
    <property type="match status" value="1"/>
</dbReference>
<dbReference type="PANTHER" id="PTHR43391:SF14">
    <property type="entry name" value="DEHYDROGENASE_REDUCTASE SDR FAMILY PROTEIN 7-LIKE"/>
    <property type="match status" value="1"/>
</dbReference>
<evidence type="ECO:0000313" key="7">
    <source>
        <dbReference type="Proteomes" id="UP000005442"/>
    </source>
</evidence>
<dbReference type="SMART" id="SM00822">
    <property type="entry name" value="PKS_KR"/>
    <property type="match status" value="1"/>
</dbReference>
<dbReference type="FunFam" id="3.40.50.720:FF:000084">
    <property type="entry name" value="Short-chain dehydrogenase reductase"/>
    <property type="match status" value="1"/>
</dbReference>
<protein>
    <submittedName>
        <fullName evidence="6">Short-chain alcohol dehydrogenase</fullName>
    </submittedName>
</protein>
<dbReference type="GO" id="GO:0016491">
    <property type="term" value="F:oxidoreductase activity"/>
    <property type="evidence" value="ECO:0007669"/>
    <property type="project" value="UniProtKB-KW"/>
</dbReference>
<dbReference type="Pfam" id="PF00106">
    <property type="entry name" value="adh_short"/>
    <property type="match status" value="1"/>
</dbReference>
<proteinExistence type="inferred from homology"/>
<dbReference type="eggNOG" id="COG4221">
    <property type="taxonomic scope" value="Bacteria"/>
</dbReference>
<accession>G8RX57</accession>
<evidence type="ECO:0000256" key="1">
    <source>
        <dbReference type="ARBA" id="ARBA00006484"/>
    </source>
</evidence>
<dbReference type="InterPro" id="IPR057326">
    <property type="entry name" value="KR_dom"/>
</dbReference>
<dbReference type="PRINTS" id="PR00081">
    <property type="entry name" value="GDHRDH"/>
</dbReference>
<keyword evidence="2" id="KW-0521">NADP</keyword>
<dbReference type="CDD" id="cd05233">
    <property type="entry name" value="SDR_c"/>
    <property type="match status" value="1"/>
</dbReference>
<evidence type="ECO:0000256" key="4">
    <source>
        <dbReference type="RuleBase" id="RU000363"/>
    </source>
</evidence>
<dbReference type="PROSITE" id="PS00061">
    <property type="entry name" value="ADH_SHORT"/>
    <property type="match status" value="1"/>
</dbReference>
<dbReference type="Gene3D" id="3.40.50.720">
    <property type="entry name" value="NAD(P)-binding Rossmann-like Domain"/>
    <property type="match status" value="1"/>
</dbReference>
<dbReference type="InterPro" id="IPR002347">
    <property type="entry name" value="SDR_fam"/>
</dbReference>
<organism evidence="6 7">
    <name type="scientific">Mycolicibacterium rhodesiae (strain NBB3)</name>
    <name type="common">Mycobacterium rhodesiae</name>
    <dbReference type="NCBI Taxonomy" id="710685"/>
    <lineage>
        <taxon>Bacteria</taxon>
        <taxon>Bacillati</taxon>
        <taxon>Actinomycetota</taxon>
        <taxon>Actinomycetes</taxon>
        <taxon>Mycobacteriales</taxon>
        <taxon>Mycobacteriaceae</taxon>
        <taxon>Mycolicibacterium</taxon>
    </lineage>
</organism>
<dbReference type="EMBL" id="CP003169">
    <property type="protein sequence ID" value="AEV71914.1"/>
    <property type="molecule type" value="Genomic_DNA"/>
</dbReference>
<keyword evidence="3" id="KW-0560">Oxidoreductase</keyword>
<evidence type="ECO:0000313" key="6">
    <source>
        <dbReference type="EMBL" id="AEV71914.1"/>
    </source>
</evidence>
<evidence type="ECO:0000256" key="3">
    <source>
        <dbReference type="ARBA" id="ARBA00023002"/>
    </source>
</evidence>
<evidence type="ECO:0000259" key="5">
    <source>
        <dbReference type="SMART" id="SM00822"/>
    </source>
</evidence>
<evidence type="ECO:0000256" key="2">
    <source>
        <dbReference type="ARBA" id="ARBA00022857"/>
    </source>
</evidence>
<dbReference type="STRING" id="710685.MycrhN_1294"/>
<dbReference type="RefSeq" id="WP_014209729.1">
    <property type="nucleotide sequence ID" value="NC_016604.1"/>
</dbReference>
<name>G8RX57_MYCRN</name>
<keyword evidence="7" id="KW-1185">Reference proteome</keyword>
<dbReference type="HOGENOM" id="CLU_010194_2_1_11"/>
<dbReference type="KEGG" id="mrh:MycrhN_1294"/>
<dbReference type="PRINTS" id="PR00080">
    <property type="entry name" value="SDRFAMILY"/>
</dbReference>
<dbReference type="Proteomes" id="UP000005442">
    <property type="component" value="Chromosome"/>
</dbReference>
<sequence>MSSSLSERVAFVTGGASGIGAALATELVDRGAEVWIADRQIGRAHEVAQRLSGRGAAVHAIELDVRDAAAFERAVTDAMHESGRIDYLFNNAGIGVSGEIDSYTLADWDDVFDVNLRGVVHGIQAVYPIMIRQHSGHIVNTASMAGLTTTVGQASYTATKHAVVALSRSMRVEAERHGVRVSVLCPGVIRTPILIGGEYGRINAPGLTREEFLKSWERLHPMDADEFAKRVLKAVLRNNAMIIVPGWWKAWWYMERVSPALSLRLSRRLLRELRKMESPT</sequence>
<gene>
    <name evidence="6" type="ordered locus">MycrhN_1294</name>
</gene>
<comment type="similarity">
    <text evidence="1 4">Belongs to the short-chain dehydrogenases/reductases (SDR) family.</text>
</comment>
<reference evidence="6 7" key="1">
    <citation type="submission" date="2011-12" db="EMBL/GenBank/DDBJ databases">
        <title>Complete sequence of Mycobacterium rhodesiae NBB3.</title>
        <authorList>
            <consortium name="US DOE Joint Genome Institute"/>
            <person name="Lucas S."/>
            <person name="Han J."/>
            <person name="Lapidus A."/>
            <person name="Cheng J.-F."/>
            <person name="Goodwin L."/>
            <person name="Pitluck S."/>
            <person name="Peters L."/>
            <person name="Mikhailova N."/>
            <person name="Gu W."/>
            <person name="Detter J.C."/>
            <person name="Han C."/>
            <person name="Tapia R."/>
            <person name="Land M."/>
            <person name="Hauser L."/>
            <person name="Kyrpides N."/>
            <person name="Ivanova N."/>
            <person name="Pagani I."/>
            <person name="Mattes T."/>
            <person name="Holmes A."/>
            <person name="Rutledge P."/>
            <person name="Paulsen I."/>
            <person name="Coleman N."/>
            <person name="Woyke T."/>
        </authorList>
    </citation>
    <scope>NUCLEOTIDE SEQUENCE [LARGE SCALE GENOMIC DNA]</scope>
    <source>
        <strain evidence="6 7">NBB3</strain>
    </source>
</reference>